<evidence type="ECO:0000313" key="2">
    <source>
        <dbReference type="Proteomes" id="UP000218160"/>
    </source>
</evidence>
<protein>
    <submittedName>
        <fullName evidence="1">Uncharacterized protein</fullName>
    </submittedName>
</protein>
<dbReference type="Proteomes" id="UP000218160">
    <property type="component" value="Chromosome 1"/>
</dbReference>
<proteinExistence type="predicted"/>
<evidence type="ECO:0000313" key="1">
    <source>
        <dbReference type="EMBL" id="ATF09891.1"/>
    </source>
</evidence>
<dbReference type="EMBL" id="CP020660">
    <property type="protein sequence ID" value="ATF09891.1"/>
    <property type="molecule type" value="Genomic_DNA"/>
</dbReference>
<dbReference type="KEGG" id="elux:BTN50_1412"/>
<accession>A0A291BA80</accession>
<organism evidence="1 2">
    <name type="scientific">Candidatus Enterovibrio altilux</name>
    <dbReference type="NCBI Taxonomy" id="1927128"/>
    <lineage>
        <taxon>Bacteria</taxon>
        <taxon>Pseudomonadati</taxon>
        <taxon>Pseudomonadota</taxon>
        <taxon>Gammaproteobacteria</taxon>
        <taxon>Vibrionales</taxon>
        <taxon>Vibrionaceae</taxon>
        <taxon>Enterovibrio</taxon>
    </lineage>
</organism>
<sequence>MRIFNTIKSLQGFINSVFKLTQLPFHALTVHALVSKPQPLTSHSRRRLKS</sequence>
<gene>
    <name evidence="1" type="ORF">BTN50_1412</name>
</gene>
<keyword evidence="2" id="KW-1185">Reference proteome</keyword>
<reference evidence="2" key="1">
    <citation type="submission" date="2017-04" db="EMBL/GenBank/DDBJ databases">
        <title>Genome evolution of the luminous symbionts of deep sea anglerfish.</title>
        <authorList>
            <person name="Hendry T.A."/>
        </authorList>
    </citation>
    <scope>NUCLEOTIDE SEQUENCE [LARGE SCALE GENOMIC DNA]</scope>
</reference>
<name>A0A291BA80_9GAMM</name>
<dbReference type="AlphaFoldDB" id="A0A291BA80"/>